<dbReference type="Pfam" id="PF02746">
    <property type="entry name" value="MR_MLE_N"/>
    <property type="match status" value="1"/>
</dbReference>
<dbReference type="STRING" id="671065.MetMK1DRAFT_00001130"/>
<dbReference type="GO" id="GO:0009063">
    <property type="term" value="P:amino acid catabolic process"/>
    <property type="evidence" value="ECO:0007669"/>
    <property type="project" value="InterPro"/>
</dbReference>
<dbReference type="InterPro" id="IPR036849">
    <property type="entry name" value="Enolase-like_C_sf"/>
</dbReference>
<dbReference type="SUPFAM" id="SSF51604">
    <property type="entry name" value="Enolase C-terminal domain-like"/>
    <property type="match status" value="1"/>
</dbReference>
<dbReference type="OrthoDB" id="372081at2157"/>
<dbReference type="Gene3D" id="3.20.20.120">
    <property type="entry name" value="Enolase-like C-terminal domain"/>
    <property type="match status" value="1"/>
</dbReference>
<evidence type="ECO:0000256" key="2">
    <source>
        <dbReference type="ARBA" id="ARBA00022723"/>
    </source>
</evidence>
<dbReference type="PROSITE" id="PS00909">
    <property type="entry name" value="MR_MLE_2"/>
    <property type="match status" value="1"/>
</dbReference>
<dbReference type="GO" id="GO:0000287">
    <property type="term" value="F:magnesium ion binding"/>
    <property type="evidence" value="ECO:0007669"/>
    <property type="project" value="TreeGrafter"/>
</dbReference>
<accession>H2C0P2</accession>
<keyword evidence="3" id="KW-0460">Magnesium</keyword>
<evidence type="ECO:0000256" key="1">
    <source>
        <dbReference type="ARBA" id="ARBA00001946"/>
    </source>
</evidence>
<dbReference type="InterPro" id="IPR013341">
    <property type="entry name" value="Mandelate_racemase_N_dom"/>
</dbReference>
<sequence>MKVEVFKLSIPFLIYPESEWTDSWAVHLYVKVSKGDVVGWGETLVAGSGIIGAYSSVIEELISPVISKFNLESPWDVENILEKLMFTAGTCGVVTGAISSVEMALWDLRAKELGTSVANLLGGKIRDQIPVYASLPRYSRVQDVIEATKKALEKGFSVVKLHQPPGNVLEAVKEIRERIGNEVKLALDLNAPFDLKEARVFVEKVNRYEIEWVEEPIWPPNDYYSLEKLCRISPVPVAAGENEYTLHGFRNLLEAGVSYLQPDVAKIGGVSKMMKVIDLASSYNVRVAPHDRPDSSPLASVHTLHIASARPEVQVVEYTLGEYPADLFHDAPLVRGGKATVPDGKGIGMTIKEEMIKNYPLTPSLRILKFSDLEGKFKENG</sequence>
<dbReference type="InterPro" id="IPR018110">
    <property type="entry name" value="Mandel_Rmase/mucon_lact_enz_CS"/>
</dbReference>
<dbReference type="CDD" id="cd03316">
    <property type="entry name" value="MR_like"/>
    <property type="match status" value="1"/>
</dbReference>
<gene>
    <name evidence="5" type="ORF">MetMK1DRAFT_00001130</name>
</gene>
<keyword evidence="2" id="KW-0479">Metal-binding</keyword>
<dbReference type="Proteomes" id="UP000003980">
    <property type="component" value="Unassembled WGS sequence"/>
</dbReference>
<keyword evidence="6" id="KW-1185">Reference proteome</keyword>
<dbReference type="Pfam" id="PF13378">
    <property type="entry name" value="MR_MLE_C"/>
    <property type="match status" value="1"/>
</dbReference>
<dbReference type="HOGENOM" id="CLU_030273_3_0_2"/>
<dbReference type="InterPro" id="IPR029017">
    <property type="entry name" value="Enolase-like_N"/>
</dbReference>
<name>H2C0P2_9CREN</name>
<dbReference type="EMBL" id="JH597755">
    <property type="protein sequence ID" value="EHP71304.1"/>
    <property type="molecule type" value="Genomic_DNA"/>
</dbReference>
<dbReference type="PANTHER" id="PTHR13794:SF58">
    <property type="entry name" value="MITOCHONDRIAL ENOLASE SUPERFAMILY MEMBER 1"/>
    <property type="match status" value="1"/>
</dbReference>
<dbReference type="SUPFAM" id="SSF54826">
    <property type="entry name" value="Enolase N-terminal domain-like"/>
    <property type="match status" value="1"/>
</dbReference>
<dbReference type="GO" id="GO:0016836">
    <property type="term" value="F:hydro-lyase activity"/>
    <property type="evidence" value="ECO:0007669"/>
    <property type="project" value="TreeGrafter"/>
</dbReference>
<dbReference type="GO" id="GO:0016052">
    <property type="term" value="P:carbohydrate catabolic process"/>
    <property type="evidence" value="ECO:0007669"/>
    <property type="project" value="TreeGrafter"/>
</dbReference>
<proteinExistence type="predicted"/>
<dbReference type="InterPro" id="IPR046945">
    <property type="entry name" value="RHMD-like"/>
</dbReference>
<dbReference type="InterPro" id="IPR029065">
    <property type="entry name" value="Enolase_C-like"/>
</dbReference>
<protein>
    <submittedName>
        <fullName evidence="5">Enolase superfamily enzyme related to L-alanine-DL-glutamate epimerase</fullName>
    </submittedName>
</protein>
<evidence type="ECO:0000313" key="5">
    <source>
        <dbReference type="EMBL" id="EHP71304.1"/>
    </source>
</evidence>
<evidence type="ECO:0000259" key="4">
    <source>
        <dbReference type="SMART" id="SM00922"/>
    </source>
</evidence>
<comment type="cofactor">
    <cofactor evidence="1">
        <name>Mg(2+)</name>
        <dbReference type="ChEBI" id="CHEBI:18420"/>
    </cofactor>
</comment>
<reference evidence="5 6" key="1">
    <citation type="submission" date="2012-01" db="EMBL/GenBank/DDBJ databases">
        <title>Improved High-Quality Draft sequence of Metallosphaera yellowstonensis MK1.</title>
        <authorList>
            <consortium name="US DOE Joint Genome Institute"/>
            <person name="Lucas S."/>
            <person name="Han J."/>
            <person name="Cheng J.-F."/>
            <person name="Goodwin L."/>
            <person name="Pitluck S."/>
            <person name="Peters L."/>
            <person name="Teshima H."/>
            <person name="Detter J.C."/>
            <person name="Han C."/>
            <person name="Tapia R."/>
            <person name="Land M."/>
            <person name="Hauser L."/>
            <person name="Kyrpides N."/>
            <person name="Kozubal M."/>
            <person name="Macur R.E."/>
            <person name="Jay Z."/>
            <person name="Inskeep W."/>
            <person name="Woyke T."/>
        </authorList>
    </citation>
    <scope>NUCLEOTIDE SEQUENCE [LARGE SCALE GENOMIC DNA]</scope>
    <source>
        <strain evidence="5 6">MK1</strain>
    </source>
</reference>
<dbReference type="AlphaFoldDB" id="H2C0P2"/>
<dbReference type="InterPro" id="IPR013342">
    <property type="entry name" value="Mandelate_racemase_C"/>
</dbReference>
<evidence type="ECO:0000256" key="3">
    <source>
        <dbReference type="ARBA" id="ARBA00022842"/>
    </source>
</evidence>
<dbReference type="eggNOG" id="arCOG01168">
    <property type="taxonomic scope" value="Archaea"/>
</dbReference>
<dbReference type="PANTHER" id="PTHR13794">
    <property type="entry name" value="ENOLASE SUPERFAMILY, MANDELATE RACEMASE"/>
    <property type="match status" value="1"/>
</dbReference>
<dbReference type="Gene3D" id="3.30.390.10">
    <property type="entry name" value="Enolase-like, N-terminal domain"/>
    <property type="match status" value="1"/>
</dbReference>
<dbReference type="PROSITE" id="PS00908">
    <property type="entry name" value="MR_MLE_1"/>
    <property type="match status" value="1"/>
</dbReference>
<organism evidence="5 6">
    <name type="scientific">Metallosphaera yellowstonensis MK1</name>
    <dbReference type="NCBI Taxonomy" id="671065"/>
    <lineage>
        <taxon>Archaea</taxon>
        <taxon>Thermoproteota</taxon>
        <taxon>Thermoprotei</taxon>
        <taxon>Sulfolobales</taxon>
        <taxon>Sulfolobaceae</taxon>
        <taxon>Metallosphaera</taxon>
    </lineage>
</organism>
<dbReference type="SFLD" id="SFLDS00001">
    <property type="entry name" value="Enolase"/>
    <property type="match status" value="1"/>
</dbReference>
<dbReference type="SFLD" id="SFLDG00179">
    <property type="entry name" value="mandelate_racemase"/>
    <property type="match status" value="1"/>
</dbReference>
<feature type="domain" description="Mandelate racemase/muconate lactonizing enzyme C-terminal" evidence="4">
    <location>
        <begin position="141"/>
        <end position="236"/>
    </location>
</feature>
<evidence type="ECO:0000313" key="6">
    <source>
        <dbReference type="Proteomes" id="UP000003980"/>
    </source>
</evidence>
<dbReference type="SMART" id="SM00922">
    <property type="entry name" value="MR_MLE"/>
    <property type="match status" value="1"/>
</dbReference>
<dbReference type="RefSeq" id="WP_009069467.1">
    <property type="nucleotide sequence ID" value="NZ_JH597755.1"/>
</dbReference>